<proteinExistence type="predicted"/>
<dbReference type="EMBL" id="CABFMQ020000131">
    <property type="protein sequence ID" value="VTZ52205.1"/>
    <property type="molecule type" value="Genomic_DNA"/>
</dbReference>
<name>A0A8B6MCB9_METTU</name>
<dbReference type="AlphaFoldDB" id="A0A8B6MCB9"/>
<comment type="caution">
    <text evidence="1">The sequence shown here is derived from an EMBL/GenBank/DDBJ whole genome shotgun (WGS) entry which is preliminary data.</text>
</comment>
<evidence type="ECO:0000313" key="1">
    <source>
        <dbReference type="EMBL" id="VTZ52205.1"/>
    </source>
</evidence>
<evidence type="ECO:0000313" key="2">
    <source>
        <dbReference type="Proteomes" id="UP000485880"/>
    </source>
</evidence>
<keyword evidence="2" id="KW-1185">Reference proteome</keyword>
<reference evidence="1 2" key="1">
    <citation type="submission" date="2019-05" db="EMBL/GenBank/DDBJ databases">
        <authorList>
            <person name="Farhan Ul Haque M."/>
        </authorList>
    </citation>
    <scope>NUCLEOTIDE SEQUENCE [LARGE SCALE GENOMIC DNA]</scope>
    <source>
        <strain evidence="1">2</strain>
    </source>
</reference>
<protein>
    <submittedName>
        <fullName evidence="1">Uncharacterized protein</fullName>
    </submittedName>
</protein>
<organism evidence="1 2">
    <name type="scientific">Methylocella tundrae</name>
    <dbReference type="NCBI Taxonomy" id="227605"/>
    <lineage>
        <taxon>Bacteria</taxon>
        <taxon>Pseudomonadati</taxon>
        <taxon>Pseudomonadota</taxon>
        <taxon>Alphaproteobacteria</taxon>
        <taxon>Hyphomicrobiales</taxon>
        <taxon>Beijerinckiaceae</taxon>
        <taxon>Methylocella</taxon>
    </lineage>
</organism>
<dbReference type="Proteomes" id="UP000485880">
    <property type="component" value="Unassembled WGS sequence"/>
</dbReference>
<accession>A0A8B6MCB9</accession>
<sequence length="63" mass="6990">MARKSLRRVRHELLYPSPQNILMEIEVPARLRNADAPIPNGPHGFDLELLAELSPLHGSPPAS</sequence>
<gene>
    <name evidence="1" type="ORF">MPC4_70093</name>
</gene>